<dbReference type="InterPro" id="IPR000064">
    <property type="entry name" value="NLP_P60_dom"/>
</dbReference>
<dbReference type="Pfam" id="PF00877">
    <property type="entry name" value="NLPC_P60"/>
    <property type="match status" value="1"/>
</dbReference>
<proteinExistence type="predicted"/>
<evidence type="ECO:0000256" key="1">
    <source>
        <dbReference type="ARBA" id="ARBA00022670"/>
    </source>
</evidence>
<evidence type="ECO:0000256" key="2">
    <source>
        <dbReference type="ARBA" id="ARBA00022801"/>
    </source>
</evidence>
<dbReference type="PANTHER" id="PTHR47359">
    <property type="entry name" value="PEPTIDOGLYCAN DL-ENDOPEPTIDASE CWLO"/>
    <property type="match status" value="1"/>
</dbReference>
<keyword evidence="3" id="KW-0788">Thiol protease</keyword>
<dbReference type="PROSITE" id="PS51935">
    <property type="entry name" value="NLPC_P60"/>
    <property type="match status" value="1"/>
</dbReference>
<evidence type="ECO:0000256" key="4">
    <source>
        <dbReference type="SAM" id="MobiDB-lite"/>
    </source>
</evidence>
<feature type="region of interest" description="Disordered" evidence="4">
    <location>
        <begin position="199"/>
        <end position="250"/>
    </location>
</feature>
<organism evidence="6 7">
    <name type="scientific">Pseudonocardia oceani</name>
    <dbReference type="NCBI Taxonomy" id="2792013"/>
    <lineage>
        <taxon>Bacteria</taxon>
        <taxon>Bacillati</taxon>
        <taxon>Actinomycetota</taxon>
        <taxon>Actinomycetes</taxon>
        <taxon>Pseudonocardiales</taxon>
        <taxon>Pseudonocardiaceae</taxon>
        <taxon>Pseudonocardia</taxon>
    </lineage>
</organism>
<gene>
    <name evidence="6" type="ORF">I4I82_03825</name>
</gene>
<evidence type="ECO:0000256" key="3">
    <source>
        <dbReference type="ARBA" id="ARBA00022807"/>
    </source>
</evidence>
<keyword evidence="1" id="KW-0645">Protease</keyword>
<evidence type="ECO:0000259" key="5">
    <source>
        <dbReference type="PROSITE" id="PS51935"/>
    </source>
</evidence>
<dbReference type="Proteomes" id="UP000694300">
    <property type="component" value="Unassembled WGS sequence"/>
</dbReference>
<name>A0ABS6U4C6_9PSEU</name>
<dbReference type="PANTHER" id="PTHR47359:SF3">
    <property type="entry name" value="NLP_P60 DOMAIN-CONTAINING PROTEIN-RELATED"/>
    <property type="match status" value="1"/>
</dbReference>
<protein>
    <submittedName>
        <fullName evidence="6">C40 family peptidase</fullName>
    </submittedName>
</protein>
<evidence type="ECO:0000313" key="6">
    <source>
        <dbReference type="EMBL" id="MBW0126808.1"/>
    </source>
</evidence>
<reference evidence="6 7" key="1">
    <citation type="submission" date="2020-11" db="EMBL/GenBank/DDBJ databases">
        <title>Pseudonocardia abyssalis sp. nov. and Pseudonocardia oceani sp. nov., description and phylogenomic analysis of two novel actinomycetes isolated from the deep Southern Ocean.</title>
        <authorList>
            <person name="Parra J."/>
        </authorList>
    </citation>
    <scope>NUCLEOTIDE SEQUENCE [LARGE SCALE GENOMIC DNA]</scope>
    <source>
        <strain evidence="7">KRD185</strain>
    </source>
</reference>
<accession>A0ABS6U4C6</accession>
<feature type="compositionally biased region" description="Pro residues" evidence="4">
    <location>
        <begin position="202"/>
        <end position="216"/>
    </location>
</feature>
<dbReference type="InterPro" id="IPR051794">
    <property type="entry name" value="PG_Endopeptidase_C40"/>
</dbReference>
<comment type="caution">
    <text evidence="6">The sequence shown here is derived from an EMBL/GenBank/DDBJ whole genome shotgun (WGS) entry which is preliminary data.</text>
</comment>
<sequence>MPPRSARPRRGRHRRPAPPVPFVRAAFGALVLAVIVGGVPAAGPAGIVPGSVPLVADPAPEAAAFSADRAAEVAASAVGAALAQLGTPYEWGGDGPAAGDTGFDCSGLTHHAYAVAGVAIPRTAHTQYYAGPGVPDGMPLQSGDLVFYGVPERVYHVGLYLGDGTMVNAPRRGEPVQVARYRYHGDEYLGATRPAALGDPALLPPRPAPAPAPVPVPESFDAPPAALPDGLRDQVEGAQPTESSAAAGRAPAPAPAAAVAALLPVDVPAAPVELPAEAPVDVAAAAAVLRAAPPVAAFGALRAPADQEEQDQEEQDPDTTVATRDHLVALGPVNADPDGLPPSVGRVGTLLRVPVEVVDGLQVGDTVEVTATDDDTSDVTDDLQVLERRILDAEEAGDTDGPALLAPTTDGRWTVLLLG</sequence>
<keyword evidence="7" id="KW-1185">Reference proteome</keyword>
<dbReference type="EMBL" id="JADQDF010000001">
    <property type="protein sequence ID" value="MBW0126808.1"/>
    <property type="molecule type" value="Genomic_DNA"/>
</dbReference>
<keyword evidence="2" id="KW-0378">Hydrolase</keyword>
<feature type="domain" description="NlpC/P60" evidence="5">
    <location>
        <begin position="71"/>
        <end position="196"/>
    </location>
</feature>
<evidence type="ECO:0000313" key="7">
    <source>
        <dbReference type="Proteomes" id="UP000694300"/>
    </source>
</evidence>